<sequence>MEGSTTTNTIIPSTTTISCTPPAPEGNMEVPTMHYHHHPNASITTTTTVTILNATTPIPKPLYKRGTPRPPQHHRHHPHED</sequence>
<gene>
    <name evidence="2" type="ORF">NTEN_LOCUS1639</name>
</gene>
<proteinExistence type="predicted"/>
<feature type="non-terminal residue" evidence="2">
    <location>
        <position position="81"/>
    </location>
</feature>
<feature type="compositionally biased region" description="Low complexity" evidence="1">
    <location>
        <begin position="1"/>
        <end position="20"/>
    </location>
</feature>
<dbReference type="EMBL" id="CADCXU010002662">
    <property type="protein sequence ID" value="CAA9994823.1"/>
    <property type="molecule type" value="Genomic_DNA"/>
</dbReference>
<accession>A0A6H5FZT5</accession>
<evidence type="ECO:0000256" key="1">
    <source>
        <dbReference type="SAM" id="MobiDB-lite"/>
    </source>
</evidence>
<protein>
    <submittedName>
        <fullName evidence="2">Uncharacterized protein</fullName>
    </submittedName>
</protein>
<keyword evidence="3" id="KW-1185">Reference proteome</keyword>
<feature type="region of interest" description="Disordered" evidence="1">
    <location>
        <begin position="1"/>
        <end position="28"/>
    </location>
</feature>
<evidence type="ECO:0000313" key="2">
    <source>
        <dbReference type="EMBL" id="CAA9994823.1"/>
    </source>
</evidence>
<organism evidence="2 3">
    <name type="scientific">Nesidiocoris tenuis</name>
    <dbReference type="NCBI Taxonomy" id="355587"/>
    <lineage>
        <taxon>Eukaryota</taxon>
        <taxon>Metazoa</taxon>
        <taxon>Ecdysozoa</taxon>
        <taxon>Arthropoda</taxon>
        <taxon>Hexapoda</taxon>
        <taxon>Insecta</taxon>
        <taxon>Pterygota</taxon>
        <taxon>Neoptera</taxon>
        <taxon>Paraneoptera</taxon>
        <taxon>Hemiptera</taxon>
        <taxon>Heteroptera</taxon>
        <taxon>Panheteroptera</taxon>
        <taxon>Cimicomorpha</taxon>
        <taxon>Miridae</taxon>
        <taxon>Dicyphina</taxon>
        <taxon>Nesidiocoris</taxon>
    </lineage>
</organism>
<name>A0A6H5FZT5_9HEMI</name>
<evidence type="ECO:0000313" key="3">
    <source>
        <dbReference type="Proteomes" id="UP000479000"/>
    </source>
</evidence>
<feature type="region of interest" description="Disordered" evidence="1">
    <location>
        <begin position="56"/>
        <end position="81"/>
    </location>
</feature>
<reference evidence="2 3" key="1">
    <citation type="submission" date="2020-02" db="EMBL/GenBank/DDBJ databases">
        <authorList>
            <person name="Ferguson B K."/>
        </authorList>
    </citation>
    <scope>NUCLEOTIDE SEQUENCE [LARGE SCALE GENOMIC DNA]</scope>
</reference>
<dbReference type="AlphaFoldDB" id="A0A6H5FZT5"/>
<dbReference type="Proteomes" id="UP000479000">
    <property type="component" value="Unassembled WGS sequence"/>
</dbReference>
<feature type="compositionally biased region" description="Basic residues" evidence="1">
    <location>
        <begin position="62"/>
        <end position="81"/>
    </location>
</feature>